<dbReference type="Pfam" id="PF13480">
    <property type="entry name" value="Acetyltransf_6"/>
    <property type="match status" value="1"/>
</dbReference>
<protein>
    <recommendedName>
        <fullName evidence="1">BioF2-like acetyltransferase domain-containing protein</fullName>
    </recommendedName>
</protein>
<dbReference type="EMBL" id="AOMB01000043">
    <property type="protein sequence ID" value="EMA35754.1"/>
    <property type="molecule type" value="Genomic_DNA"/>
</dbReference>
<dbReference type="InterPro" id="IPR038740">
    <property type="entry name" value="BioF2-like_GNAT_dom"/>
</dbReference>
<dbReference type="eggNOG" id="arCOG03320">
    <property type="taxonomic scope" value="Archaea"/>
</dbReference>
<evidence type="ECO:0000313" key="3">
    <source>
        <dbReference type="Proteomes" id="UP000011566"/>
    </source>
</evidence>
<comment type="caution">
    <text evidence="2">The sequence shown here is derived from an EMBL/GenBank/DDBJ whole genome shotgun (WGS) entry which is preliminary data.</text>
</comment>
<dbReference type="Gene3D" id="3.40.630.30">
    <property type="match status" value="1"/>
</dbReference>
<reference evidence="2 3" key="1">
    <citation type="journal article" date="2014" name="PLoS Genet.">
        <title>Phylogenetically driven sequencing of extremely halophilic archaea reveals strategies for static and dynamic osmo-response.</title>
        <authorList>
            <person name="Becker E.A."/>
            <person name="Seitzer P.M."/>
            <person name="Tritt A."/>
            <person name="Larsen D."/>
            <person name="Krusor M."/>
            <person name="Yao A.I."/>
            <person name="Wu D."/>
            <person name="Madern D."/>
            <person name="Eisen J.A."/>
            <person name="Darling A.E."/>
            <person name="Facciotti M.T."/>
        </authorList>
    </citation>
    <scope>NUCLEOTIDE SEQUENCE [LARGE SCALE GENOMIC DNA]</scope>
    <source>
        <strain evidence="2 3">100A6</strain>
    </source>
</reference>
<keyword evidence="3" id="KW-1185">Reference proteome</keyword>
<accession>M0LTM5</accession>
<dbReference type="PATRIC" id="fig|1132509.6.peg.3810"/>
<dbReference type="RefSeq" id="WP_007695814.1">
    <property type="nucleotide sequence ID" value="NZ_AJRK01000449.1"/>
</dbReference>
<dbReference type="Proteomes" id="UP000011566">
    <property type="component" value="Unassembled WGS sequence"/>
</dbReference>
<organism evidence="2 3">
    <name type="scientific">Halococcus hamelinensis 100A6</name>
    <dbReference type="NCBI Taxonomy" id="1132509"/>
    <lineage>
        <taxon>Archaea</taxon>
        <taxon>Methanobacteriati</taxon>
        <taxon>Methanobacteriota</taxon>
        <taxon>Stenosarchaea group</taxon>
        <taxon>Halobacteria</taxon>
        <taxon>Halobacteriales</taxon>
        <taxon>Halococcaceae</taxon>
        <taxon>Halococcus</taxon>
    </lineage>
</organism>
<sequence>MRFERLDLDTWGSGLPASGFEVFHTPEALDVLDRHAAGDRLLVGGYRGEQLVGMVPLFVRRVAGLRVVSSPPPGMAIPGLGPLVMPTSPKRRKREKVNREFTAGLLDAIEADDPRTLVRFVGHPAYPDPRPYRWEGLSVDPTFTYRLPLDERSSDEVLKSFSRSLRREIGSAEESAVAVETPENTVEAAREVYDDVAARYAEQDEHFGPTWAYVEDLVTSLDERCRVYVAREDGAYEGGIIALYSNDAAYYWLGGARSGGNSGVNSLLHWRLIEDVVADPPLGSVHEYDLVGANTEHLCRYKAKFGADLVPSYTIESGGAAMAAAKEGYQLVNGVADRLFG</sequence>
<evidence type="ECO:0000313" key="2">
    <source>
        <dbReference type="EMBL" id="EMA35754.1"/>
    </source>
</evidence>
<name>M0LTM5_9EURY</name>
<dbReference type="PANTHER" id="PTHR36174">
    <property type="entry name" value="LIPID II:GLYCINE GLYCYLTRANSFERASE"/>
    <property type="match status" value="1"/>
</dbReference>
<dbReference type="SUPFAM" id="SSF55729">
    <property type="entry name" value="Acyl-CoA N-acyltransferases (Nat)"/>
    <property type="match status" value="1"/>
</dbReference>
<dbReference type="InterPro" id="IPR050644">
    <property type="entry name" value="PG_Glycine_Bridge_Synth"/>
</dbReference>
<dbReference type="AlphaFoldDB" id="M0LTM5"/>
<dbReference type="OrthoDB" id="140543at2157"/>
<proteinExistence type="predicted"/>
<dbReference type="PANTHER" id="PTHR36174:SF1">
    <property type="entry name" value="LIPID II:GLYCINE GLYCYLTRANSFERASE"/>
    <property type="match status" value="1"/>
</dbReference>
<feature type="domain" description="BioF2-like acetyltransferase" evidence="1">
    <location>
        <begin position="160"/>
        <end position="296"/>
    </location>
</feature>
<evidence type="ECO:0000259" key="1">
    <source>
        <dbReference type="Pfam" id="PF13480"/>
    </source>
</evidence>
<gene>
    <name evidence="2" type="ORF">C447_16389</name>
</gene>
<dbReference type="InterPro" id="IPR016181">
    <property type="entry name" value="Acyl_CoA_acyltransferase"/>
</dbReference>